<protein>
    <recommendedName>
        <fullName evidence="4">SMODS and SLOG-associating 2TM effector domain-containing protein</fullName>
    </recommendedName>
</protein>
<proteinExistence type="predicted"/>
<dbReference type="Proteomes" id="UP001156694">
    <property type="component" value="Unassembled WGS sequence"/>
</dbReference>
<accession>A0ABQ5VXL1</accession>
<gene>
    <name evidence="2" type="ORF">GCM10007939_22720</name>
</gene>
<feature type="transmembrane region" description="Helical" evidence="1">
    <location>
        <begin position="56"/>
        <end position="74"/>
    </location>
</feature>
<feature type="transmembrane region" description="Helical" evidence="1">
    <location>
        <begin position="80"/>
        <end position="97"/>
    </location>
</feature>
<evidence type="ECO:0008006" key="4">
    <source>
        <dbReference type="Google" id="ProtNLM"/>
    </source>
</evidence>
<evidence type="ECO:0000256" key="1">
    <source>
        <dbReference type="SAM" id="Phobius"/>
    </source>
</evidence>
<reference evidence="3" key="1">
    <citation type="journal article" date="2019" name="Int. J. Syst. Evol. Microbiol.">
        <title>The Global Catalogue of Microorganisms (GCM) 10K type strain sequencing project: providing services to taxonomists for standard genome sequencing and annotation.</title>
        <authorList>
            <consortium name="The Broad Institute Genomics Platform"/>
            <consortium name="The Broad Institute Genome Sequencing Center for Infectious Disease"/>
            <person name="Wu L."/>
            <person name="Ma J."/>
        </authorList>
    </citation>
    <scope>NUCLEOTIDE SEQUENCE [LARGE SCALE GENOMIC DNA]</scope>
    <source>
        <strain evidence="3">NBRC 110140</strain>
    </source>
</reference>
<keyword evidence="1" id="KW-0812">Transmembrane</keyword>
<dbReference type="EMBL" id="BSNN01000008">
    <property type="protein sequence ID" value="GLQ35988.1"/>
    <property type="molecule type" value="Genomic_DNA"/>
</dbReference>
<name>A0ABQ5VXL1_9RHOB</name>
<sequence>MNLLFKRSQKAGRRITFNLWAKAELTDEEQNLIEKYKMHNAVLVEAIQPGLIRRSLIVSIFGFLGSAVVVAIVAGLGTAQTMTVSVILGLIIGYAYFHEKRETIYVSDLIHGRIFKCRSIIELARREAHLESITGYFRQVVESAKHWGGTQSKPIEPLPPEEAKRFILAGPML</sequence>
<keyword evidence="1" id="KW-1133">Transmembrane helix</keyword>
<evidence type="ECO:0000313" key="3">
    <source>
        <dbReference type="Proteomes" id="UP001156694"/>
    </source>
</evidence>
<evidence type="ECO:0000313" key="2">
    <source>
        <dbReference type="EMBL" id="GLQ35988.1"/>
    </source>
</evidence>
<organism evidence="2 3">
    <name type="scientific">Amylibacter marinus</name>
    <dbReference type="NCBI Taxonomy" id="1475483"/>
    <lineage>
        <taxon>Bacteria</taxon>
        <taxon>Pseudomonadati</taxon>
        <taxon>Pseudomonadota</taxon>
        <taxon>Alphaproteobacteria</taxon>
        <taxon>Rhodobacterales</taxon>
        <taxon>Paracoccaceae</taxon>
        <taxon>Amylibacter</taxon>
    </lineage>
</organism>
<comment type="caution">
    <text evidence="2">The sequence shown here is derived from an EMBL/GenBank/DDBJ whole genome shotgun (WGS) entry which is preliminary data.</text>
</comment>
<keyword evidence="3" id="KW-1185">Reference proteome</keyword>
<dbReference type="RefSeq" id="WP_284379281.1">
    <property type="nucleotide sequence ID" value="NZ_BSNN01000008.1"/>
</dbReference>
<keyword evidence="1" id="KW-0472">Membrane</keyword>